<dbReference type="AlphaFoldDB" id="A0A1C3N5K6"/>
<evidence type="ECO:0008006" key="3">
    <source>
        <dbReference type="Google" id="ProtNLM"/>
    </source>
</evidence>
<name>A0A1C3N5K6_9ACTN</name>
<gene>
    <name evidence="1" type="ORF">GA0070620_3410</name>
</gene>
<dbReference type="Proteomes" id="UP000199393">
    <property type="component" value="Chromosome I"/>
</dbReference>
<dbReference type="STRING" id="307121.GA0070620_3410"/>
<dbReference type="EMBL" id="LT598496">
    <property type="protein sequence ID" value="SBV27879.1"/>
    <property type="molecule type" value="Genomic_DNA"/>
</dbReference>
<organism evidence="1 2">
    <name type="scientific">Micromonospora krabiensis</name>
    <dbReference type="NCBI Taxonomy" id="307121"/>
    <lineage>
        <taxon>Bacteria</taxon>
        <taxon>Bacillati</taxon>
        <taxon>Actinomycetota</taxon>
        <taxon>Actinomycetes</taxon>
        <taxon>Micromonosporales</taxon>
        <taxon>Micromonosporaceae</taxon>
        <taxon>Micromonospora</taxon>
    </lineage>
</organism>
<protein>
    <recommendedName>
        <fullName evidence="3">Flavin reductase</fullName>
    </recommendedName>
</protein>
<evidence type="ECO:0000313" key="1">
    <source>
        <dbReference type="EMBL" id="SBV27879.1"/>
    </source>
</evidence>
<keyword evidence="2" id="KW-1185">Reference proteome</keyword>
<accession>A0A1C3N5K6</accession>
<reference evidence="2" key="1">
    <citation type="submission" date="2016-06" db="EMBL/GenBank/DDBJ databases">
        <authorList>
            <person name="Varghese N."/>
        </authorList>
    </citation>
    <scope>NUCLEOTIDE SEQUENCE [LARGE SCALE GENOMIC DNA]</scope>
    <source>
        <strain evidence="2">DSM 45344</strain>
    </source>
</reference>
<dbReference type="OrthoDB" id="3393036at2"/>
<evidence type="ECO:0000313" key="2">
    <source>
        <dbReference type="Proteomes" id="UP000199393"/>
    </source>
</evidence>
<sequence length="93" mass="10404">MVGPVPHTAQRPIWLCRECQEPWPCEPARLELQMQFRNGKASLAAYMAGYLTDAIGDMIKLLPDPNPAPDSQALFDRFIAWTNPSLHPDGGDR</sequence>
<proteinExistence type="predicted"/>